<dbReference type="InterPro" id="IPR009009">
    <property type="entry name" value="RlpA-like_DPBB"/>
</dbReference>
<dbReference type="InterPro" id="IPR036908">
    <property type="entry name" value="RlpA-like_sf"/>
</dbReference>
<organism evidence="4 5">
    <name type="scientific">Neurospora crassa (strain ATCC 24698 / 74-OR23-1A / CBS 708.71 / DSM 1257 / FGSC 987)</name>
    <dbReference type="NCBI Taxonomy" id="367110"/>
    <lineage>
        <taxon>Eukaryota</taxon>
        <taxon>Fungi</taxon>
        <taxon>Dikarya</taxon>
        <taxon>Ascomycota</taxon>
        <taxon>Pezizomycotina</taxon>
        <taxon>Sordariomycetes</taxon>
        <taxon>Sordariomycetidae</taxon>
        <taxon>Sordariales</taxon>
        <taxon>Sordariaceae</taxon>
        <taxon>Neurospora</taxon>
    </lineage>
</organism>
<gene>
    <name evidence="4" type="ORF">NCU02197</name>
</gene>
<name>Q7S4C4_NEUCR</name>
<evidence type="ECO:0000313" key="5">
    <source>
        <dbReference type="Proteomes" id="UP000001805"/>
    </source>
</evidence>
<dbReference type="EMBL" id="CM002242">
    <property type="protein sequence ID" value="EAA30355.1"/>
    <property type="molecule type" value="Genomic_DNA"/>
</dbReference>
<accession>Q7S4C4</accession>
<dbReference type="InParanoid" id="Q7S4C4"/>
<dbReference type="RefSeq" id="XP_959591.1">
    <property type="nucleotide sequence ID" value="XM_954498.3"/>
</dbReference>
<dbReference type="OrthoDB" id="623670at2759"/>
<dbReference type="CDD" id="cd22191">
    <property type="entry name" value="DPBB_RlpA_EXP_N-like"/>
    <property type="match status" value="1"/>
</dbReference>
<keyword evidence="5" id="KW-1185">Reference proteome</keyword>
<dbReference type="HOGENOM" id="CLU_047639_5_0_1"/>
<evidence type="ECO:0000256" key="2">
    <source>
        <dbReference type="SAM" id="SignalP"/>
    </source>
</evidence>
<dbReference type="InterPro" id="IPR051477">
    <property type="entry name" value="Expansin_CellWall"/>
</dbReference>
<dbReference type="GeneID" id="3875738"/>
<sequence length="150" mass="15938">MLFQPILTSALSLLVLSFGFTFAAPAPAPGTPIAIREVSTTETLDPRSFSSRITWYNTGLGACGTYSNDGQLVVALNHDQFDPSTPNGNPNRNSLCGRRIRVNANGRSVTVTLVDRCTQCPYGGLDLSPAAFSVLASTSVGVVQGSWDWV</sequence>
<evidence type="ECO:0000256" key="1">
    <source>
        <dbReference type="ARBA" id="ARBA00022729"/>
    </source>
</evidence>
<reference evidence="4 5" key="1">
    <citation type="journal article" date="2003" name="Nature">
        <title>The genome sequence of the filamentous fungus Neurospora crassa.</title>
        <authorList>
            <person name="Galagan J.E."/>
            <person name="Calvo S.E."/>
            <person name="Borkovich K.A."/>
            <person name="Selker E.U."/>
            <person name="Read N.D."/>
            <person name="Jaffe D."/>
            <person name="FitzHugh W."/>
            <person name="Ma L.J."/>
            <person name="Smirnov S."/>
            <person name="Purcell S."/>
            <person name="Rehman B."/>
            <person name="Elkins T."/>
            <person name="Engels R."/>
            <person name="Wang S."/>
            <person name="Nielsen C.B."/>
            <person name="Butler J."/>
            <person name="Endrizzi M."/>
            <person name="Qui D."/>
            <person name="Ianakiev P."/>
            <person name="Bell-Pedersen D."/>
            <person name="Nelson M.A."/>
            <person name="Werner-Washburne M."/>
            <person name="Selitrennikoff C.P."/>
            <person name="Kinsey J.A."/>
            <person name="Braun E.L."/>
            <person name="Zelter A."/>
            <person name="Schulte U."/>
            <person name="Kothe G.O."/>
            <person name="Jedd G."/>
            <person name="Mewes W."/>
            <person name="Staben C."/>
            <person name="Marcotte E."/>
            <person name="Greenberg D."/>
            <person name="Roy A."/>
            <person name="Foley K."/>
            <person name="Naylor J."/>
            <person name="Stange-Thomann N."/>
            <person name="Barrett R."/>
            <person name="Gnerre S."/>
            <person name="Kamal M."/>
            <person name="Kamvysselis M."/>
            <person name="Mauceli E."/>
            <person name="Bielke C."/>
            <person name="Rudd S."/>
            <person name="Frishman D."/>
            <person name="Krystofova S."/>
            <person name="Rasmussen C."/>
            <person name="Metzenberg R.L."/>
            <person name="Perkins D.D."/>
            <person name="Kroken S."/>
            <person name="Cogoni C."/>
            <person name="Macino G."/>
            <person name="Catcheside D."/>
            <person name="Li W."/>
            <person name="Pratt R.J."/>
            <person name="Osmani S.A."/>
            <person name="DeSouza C.P."/>
            <person name="Glass L."/>
            <person name="Orbach M.J."/>
            <person name="Berglund J.A."/>
            <person name="Voelker R."/>
            <person name="Yarden O."/>
            <person name="Plamann M."/>
            <person name="Seiler S."/>
            <person name="Dunlap J."/>
            <person name="Radford A."/>
            <person name="Aramayo R."/>
            <person name="Natvig D.O."/>
            <person name="Alex L.A."/>
            <person name="Mannhaupt G."/>
            <person name="Ebbole D.J."/>
            <person name="Freitag M."/>
            <person name="Paulsen I."/>
            <person name="Sachs M.S."/>
            <person name="Lander E.S."/>
            <person name="Nusbaum C."/>
            <person name="Birren B."/>
        </authorList>
    </citation>
    <scope>NUCLEOTIDE SEQUENCE [LARGE SCALE GENOMIC DNA]</scope>
    <source>
        <strain evidence="5">ATCC 24698 / 74-OR23-1A / CBS 708.71 / DSM 1257 / FGSC 987</strain>
    </source>
</reference>
<proteinExistence type="predicted"/>
<dbReference type="OMA" id="REHPCGR"/>
<feature type="signal peptide" evidence="2">
    <location>
        <begin position="1"/>
        <end position="23"/>
    </location>
</feature>
<dbReference type="STRING" id="367110.Q7S4C4"/>
<dbReference type="PANTHER" id="PTHR31836">
    <property type="match status" value="1"/>
</dbReference>
<dbReference type="Pfam" id="PF03330">
    <property type="entry name" value="DPBB_1"/>
    <property type="match status" value="1"/>
</dbReference>
<dbReference type="PANTHER" id="PTHR31836:SF28">
    <property type="entry name" value="SRCR DOMAIN-CONTAINING PROTEIN-RELATED"/>
    <property type="match status" value="1"/>
</dbReference>
<dbReference type="PaxDb" id="5141-EFNCRP00000003152"/>
<feature type="chain" id="PRO_5004291022" evidence="2">
    <location>
        <begin position="24"/>
        <end position="150"/>
    </location>
</feature>
<dbReference type="KEGG" id="ncr:NCU02197"/>
<dbReference type="SUPFAM" id="SSF50685">
    <property type="entry name" value="Barwin-like endoglucanases"/>
    <property type="match status" value="1"/>
</dbReference>
<evidence type="ECO:0000259" key="3">
    <source>
        <dbReference type="Pfam" id="PF03330"/>
    </source>
</evidence>
<dbReference type="AlphaFoldDB" id="Q7S4C4"/>
<dbReference type="Proteomes" id="UP000001805">
    <property type="component" value="Chromosome 7, Linkage Group VII"/>
</dbReference>
<protein>
    <submittedName>
        <fullName evidence="4">Riboflavin aldehyde-forming enzyme</fullName>
    </submittedName>
</protein>
<feature type="domain" description="RlpA-like protein double-psi beta-barrel" evidence="3">
    <location>
        <begin position="55"/>
        <end position="144"/>
    </location>
</feature>
<evidence type="ECO:0000313" key="4">
    <source>
        <dbReference type="EMBL" id="EAA30355.1"/>
    </source>
</evidence>
<dbReference type="Gene3D" id="2.40.40.10">
    <property type="entry name" value="RlpA-like domain"/>
    <property type="match status" value="1"/>
</dbReference>
<dbReference type="VEuPathDB" id="FungiDB:NCU02197"/>
<keyword evidence="1 2" id="KW-0732">Signal</keyword>
<dbReference type="SMR" id="Q7S4C4"/>